<feature type="signal peptide" evidence="1">
    <location>
        <begin position="1"/>
        <end position="20"/>
    </location>
</feature>
<evidence type="ECO:0000313" key="2">
    <source>
        <dbReference type="EMBL" id="MBB5059645.1"/>
    </source>
</evidence>
<evidence type="ECO:0000313" key="3">
    <source>
        <dbReference type="Proteomes" id="UP000540989"/>
    </source>
</evidence>
<name>A0A7W8E6V6_9BACT</name>
<sequence length="319" mass="34457">MTSVSRLLTCGLLVAASVTAFPQQERRTSRVTSSQSIHCGKALLQVDFGEGSFDLPTSRIVQRVQDVANALARFYGVFPVARTRILILPVAGRHGVLQGTTWGDRDGFSAFLRIRIGSATTAEELVDDWILTHELVHTALASLPDDQSWLEEGLASYIEPFIRMEAGEITPETMWAGMVRGMPNGEPEGGDKGMNNTHTWGRTYWGGALFCLEADVRIRRATGNRMGLPDALRGIVAAGATIDREMPPAKVLAIGDAATKTSVLEEMYGEWSKSPVMVDLPTLWNDLGVQLSGRTVVLSPKAPLASVRVAMSASGHLPG</sequence>
<evidence type="ECO:0008006" key="4">
    <source>
        <dbReference type="Google" id="ProtNLM"/>
    </source>
</evidence>
<dbReference type="AlphaFoldDB" id="A0A7W8E6V6"/>
<reference evidence="2 3" key="1">
    <citation type="submission" date="2020-08" db="EMBL/GenBank/DDBJ databases">
        <title>Genomic Encyclopedia of Type Strains, Phase IV (KMG-V): Genome sequencing to study the core and pangenomes of soil and plant-associated prokaryotes.</title>
        <authorList>
            <person name="Whitman W."/>
        </authorList>
    </citation>
    <scope>NUCLEOTIDE SEQUENCE [LARGE SCALE GENOMIC DNA]</scope>
    <source>
        <strain evidence="2 3">M8UP14</strain>
    </source>
</reference>
<keyword evidence="1" id="KW-0732">Signal</keyword>
<gene>
    <name evidence="2" type="ORF">HDF16_004371</name>
</gene>
<dbReference type="Proteomes" id="UP000540989">
    <property type="component" value="Unassembled WGS sequence"/>
</dbReference>
<dbReference type="EMBL" id="JACHIP010000006">
    <property type="protein sequence ID" value="MBB5059645.1"/>
    <property type="molecule type" value="Genomic_DNA"/>
</dbReference>
<protein>
    <recommendedName>
        <fullName evidence="4">Peptidase MA superfamily protein</fullName>
    </recommendedName>
</protein>
<comment type="caution">
    <text evidence="2">The sequence shown here is derived from an EMBL/GenBank/DDBJ whole genome shotgun (WGS) entry which is preliminary data.</text>
</comment>
<feature type="chain" id="PRO_5030511043" description="Peptidase MA superfamily protein" evidence="1">
    <location>
        <begin position="21"/>
        <end position="319"/>
    </location>
</feature>
<evidence type="ECO:0000256" key="1">
    <source>
        <dbReference type="SAM" id="SignalP"/>
    </source>
</evidence>
<dbReference type="RefSeq" id="WP_184221333.1">
    <property type="nucleotide sequence ID" value="NZ_JACHIP010000006.1"/>
</dbReference>
<proteinExistence type="predicted"/>
<keyword evidence="3" id="KW-1185">Reference proteome</keyword>
<accession>A0A7W8E6V6</accession>
<organism evidence="2 3">
    <name type="scientific">Granulicella aggregans</name>
    <dbReference type="NCBI Taxonomy" id="474949"/>
    <lineage>
        <taxon>Bacteria</taxon>
        <taxon>Pseudomonadati</taxon>
        <taxon>Acidobacteriota</taxon>
        <taxon>Terriglobia</taxon>
        <taxon>Terriglobales</taxon>
        <taxon>Acidobacteriaceae</taxon>
        <taxon>Granulicella</taxon>
    </lineage>
</organism>